<reference evidence="1" key="2">
    <citation type="submission" date="2023-02" db="EMBL/GenBank/DDBJ databases">
        <authorList>
            <consortium name="DOE Joint Genome Institute"/>
            <person name="Mondo S.J."/>
            <person name="Chang Y."/>
            <person name="Wang Y."/>
            <person name="Ahrendt S."/>
            <person name="Andreopoulos W."/>
            <person name="Barry K."/>
            <person name="Beard J."/>
            <person name="Benny G.L."/>
            <person name="Blankenship S."/>
            <person name="Bonito G."/>
            <person name="Cuomo C."/>
            <person name="Desiro A."/>
            <person name="Gervers K.A."/>
            <person name="Hundley H."/>
            <person name="Kuo A."/>
            <person name="LaButti K."/>
            <person name="Lang B.F."/>
            <person name="Lipzen A."/>
            <person name="O'Donnell K."/>
            <person name="Pangilinan J."/>
            <person name="Reynolds N."/>
            <person name="Sandor L."/>
            <person name="Smith M.W."/>
            <person name="Tsang A."/>
            <person name="Grigoriev I.V."/>
            <person name="Stajich J.E."/>
            <person name="Spatafora J.W."/>
        </authorList>
    </citation>
    <scope>NUCLEOTIDE SEQUENCE</scope>
    <source>
        <strain evidence="1">RSA 2281</strain>
    </source>
</reference>
<keyword evidence="2" id="KW-1185">Reference proteome</keyword>
<dbReference type="Proteomes" id="UP001209540">
    <property type="component" value="Unassembled WGS sequence"/>
</dbReference>
<reference evidence="1" key="1">
    <citation type="journal article" date="2022" name="IScience">
        <title>Evolution of zygomycete secretomes and the origins of terrestrial fungal ecologies.</title>
        <authorList>
            <person name="Chang Y."/>
            <person name="Wang Y."/>
            <person name="Mondo S."/>
            <person name="Ahrendt S."/>
            <person name="Andreopoulos W."/>
            <person name="Barry K."/>
            <person name="Beard J."/>
            <person name="Benny G.L."/>
            <person name="Blankenship S."/>
            <person name="Bonito G."/>
            <person name="Cuomo C."/>
            <person name="Desiro A."/>
            <person name="Gervers K.A."/>
            <person name="Hundley H."/>
            <person name="Kuo A."/>
            <person name="LaButti K."/>
            <person name="Lang B.F."/>
            <person name="Lipzen A."/>
            <person name="O'Donnell K."/>
            <person name="Pangilinan J."/>
            <person name="Reynolds N."/>
            <person name="Sandor L."/>
            <person name="Smith M.E."/>
            <person name="Tsang A."/>
            <person name="Grigoriev I.V."/>
            <person name="Stajich J.E."/>
            <person name="Spatafora J.W."/>
        </authorList>
    </citation>
    <scope>NUCLEOTIDE SEQUENCE</scope>
    <source>
        <strain evidence="1">RSA 2281</strain>
    </source>
</reference>
<evidence type="ECO:0000313" key="1">
    <source>
        <dbReference type="EMBL" id="KAI9269215.1"/>
    </source>
</evidence>
<accession>A0AAD5K4Y1</accession>
<dbReference type="EMBL" id="JAIXMP010000008">
    <property type="protein sequence ID" value="KAI9269215.1"/>
    <property type="molecule type" value="Genomic_DNA"/>
</dbReference>
<protein>
    <submittedName>
        <fullName evidence="1">Uncharacterized protein</fullName>
    </submittedName>
</protein>
<proteinExistence type="predicted"/>
<evidence type="ECO:0000313" key="2">
    <source>
        <dbReference type="Proteomes" id="UP001209540"/>
    </source>
</evidence>
<comment type="caution">
    <text evidence="1">The sequence shown here is derived from an EMBL/GenBank/DDBJ whole genome shotgun (WGS) entry which is preliminary data.</text>
</comment>
<gene>
    <name evidence="1" type="ORF">BDA99DRAFT_345703</name>
</gene>
<dbReference type="AlphaFoldDB" id="A0AAD5K4Y1"/>
<organism evidence="1 2">
    <name type="scientific">Phascolomyces articulosus</name>
    <dbReference type="NCBI Taxonomy" id="60185"/>
    <lineage>
        <taxon>Eukaryota</taxon>
        <taxon>Fungi</taxon>
        <taxon>Fungi incertae sedis</taxon>
        <taxon>Mucoromycota</taxon>
        <taxon>Mucoromycotina</taxon>
        <taxon>Mucoromycetes</taxon>
        <taxon>Mucorales</taxon>
        <taxon>Lichtheimiaceae</taxon>
        <taxon>Phascolomyces</taxon>
    </lineage>
</organism>
<name>A0AAD5K4Y1_9FUNG</name>
<sequence>MSKWILMNPEIINIIVKTVVGLEAFDQYLPGRTEWKPAKRSYAVYTTNKSKALPPIIIKVQNTVEERFICRLNEYCLNATTEFHKKPVVFVFSIKSTNKEVVSNTRASKVHPFMLCIPSYPWVIDCLLLSDNTIQQFTQEKHLHPMVALTSFLTKQKQPLRECPNNDDPTIRMLYRITMTIYEIQGSTLNRLSNDFHCVCDESMTYMNEVVEVSKNDGIDDLLRKRAMDCLEEGTKVQALNFALISCSCNNIDTISGTIPRSVMQFIEK</sequence>